<organism evidence="4 5">
    <name type="scientific">Secundilactobacillus silagei JCM 19001</name>
    <dbReference type="NCBI Taxonomy" id="1302250"/>
    <lineage>
        <taxon>Bacteria</taxon>
        <taxon>Bacillati</taxon>
        <taxon>Bacillota</taxon>
        <taxon>Bacilli</taxon>
        <taxon>Lactobacillales</taxon>
        <taxon>Lactobacillaceae</taxon>
        <taxon>Secundilactobacillus</taxon>
    </lineage>
</organism>
<evidence type="ECO:0000256" key="2">
    <source>
        <dbReference type="PROSITE-ProRule" id="PRU00335"/>
    </source>
</evidence>
<keyword evidence="5" id="KW-1185">Reference proteome</keyword>
<accession>A0A1Z5IHL6</accession>
<reference evidence="4 5" key="1">
    <citation type="submission" date="2015-11" db="EMBL/GenBank/DDBJ databases">
        <title>Draft genome sequences of new species of the genus Lactobacillus isolated from orchardgrass silage.</title>
        <authorList>
            <person name="Tohno M."/>
            <person name="Tanizawa Y."/>
            <person name="Arita M."/>
        </authorList>
    </citation>
    <scope>NUCLEOTIDE SEQUENCE [LARGE SCALE GENOMIC DNA]</scope>
    <source>
        <strain evidence="4 5">IWT126</strain>
    </source>
</reference>
<dbReference type="Proteomes" id="UP000198402">
    <property type="component" value="Unassembled WGS sequence"/>
</dbReference>
<dbReference type="EMBL" id="BCMG01000006">
    <property type="protein sequence ID" value="GAX01274.1"/>
    <property type="molecule type" value="Genomic_DNA"/>
</dbReference>
<dbReference type="GO" id="GO:0003677">
    <property type="term" value="F:DNA binding"/>
    <property type="evidence" value="ECO:0007669"/>
    <property type="project" value="UniProtKB-UniRule"/>
</dbReference>
<dbReference type="PROSITE" id="PS50977">
    <property type="entry name" value="HTH_TETR_2"/>
    <property type="match status" value="1"/>
</dbReference>
<dbReference type="RefSeq" id="WP_054654202.1">
    <property type="nucleotide sequence ID" value="NZ_BBFL01000003.1"/>
</dbReference>
<keyword evidence="1 2" id="KW-0238">DNA-binding</keyword>
<dbReference type="InterPro" id="IPR009057">
    <property type="entry name" value="Homeodomain-like_sf"/>
</dbReference>
<protein>
    <submittedName>
        <fullName evidence="4">TetR family transcriptional regulator</fullName>
    </submittedName>
</protein>
<dbReference type="Pfam" id="PF00440">
    <property type="entry name" value="TetR_N"/>
    <property type="match status" value="1"/>
</dbReference>
<name>A0A1Z5IHL6_9LACO</name>
<comment type="caution">
    <text evidence="4">The sequence shown here is derived from an EMBL/GenBank/DDBJ whole genome shotgun (WGS) entry which is preliminary data.</text>
</comment>
<feature type="domain" description="HTH tetR-type" evidence="3">
    <location>
        <begin position="19"/>
        <end position="79"/>
    </location>
</feature>
<dbReference type="PROSITE" id="PS01081">
    <property type="entry name" value="HTH_TETR_1"/>
    <property type="match status" value="1"/>
</dbReference>
<dbReference type="PRINTS" id="PR00455">
    <property type="entry name" value="HTHTETR"/>
</dbReference>
<dbReference type="PANTHER" id="PTHR30055:SF222">
    <property type="entry name" value="REGULATORY PROTEIN"/>
    <property type="match status" value="1"/>
</dbReference>
<feature type="DNA-binding region" description="H-T-H motif" evidence="2">
    <location>
        <begin position="42"/>
        <end position="61"/>
    </location>
</feature>
<dbReference type="SUPFAM" id="SSF48498">
    <property type="entry name" value="Tetracyclin repressor-like, C-terminal domain"/>
    <property type="match status" value="1"/>
</dbReference>
<sequence length="216" mass="24649">MKQEISASYRDWLEAQEMPNGKRSAMLSALELFAKQGFDGTSTMAIAKNAGISQATIFKYFKTKDDLLEAILKPMIDHLLPEYREDFLSDIPAATSLRDEIHFLVRNRYEFLKKNKEVALIFLTQVMTNANTRSMFQDFMTETAPLFIDYIYKTLKRSGSLRADLAPAAVLRTIAGQLLSYFIQQQVLLPDAKFDEDADLQMIEDLIVRALSKDSK</sequence>
<dbReference type="AlphaFoldDB" id="A0A1Z5IHL6"/>
<dbReference type="InterPro" id="IPR023772">
    <property type="entry name" value="DNA-bd_HTH_TetR-type_CS"/>
</dbReference>
<evidence type="ECO:0000313" key="4">
    <source>
        <dbReference type="EMBL" id="GAX01274.1"/>
    </source>
</evidence>
<dbReference type="InterPro" id="IPR001647">
    <property type="entry name" value="HTH_TetR"/>
</dbReference>
<dbReference type="Gene3D" id="1.10.357.10">
    <property type="entry name" value="Tetracycline Repressor, domain 2"/>
    <property type="match status" value="1"/>
</dbReference>
<dbReference type="STRING" id="1302250.GCA_001313225_00886"/>
<evidence type="ECO:0000313" key="5">
    <source>
        <dbReference type="Proteomes" id="UP000198402"/>
    </source>
</evidence>
<proteinExistence type="predicted"/>
<dbReference type="InterPro" id="IPR050109">
    <property type="entry name" value="HTH-type_TetR-like_transc_reg"/>
</dbReference>
<evidence type="ECO:0000259" key="3">
    <source>
        <dbReference type="PROSITE" id="PS50977"/>
    </source>
</evidence>
<evidence type="ECO:0000256" key="1">
    <source>
        <dbReference type="ARBA" id="ARBA00023125"/>
    </source>
</evidence>
<dbReference type="OrthoDB" id="9780824at2"/>
<gene>
    <name evidence="4" type="primary">tetR_12</name>
    <name evidence="4" type="ORF">IWT126_01300</name>
</gene>
<dbReference type="InterPro" id="IPR036271">
    <property type="entry name" value="Tet_transcr_reg_TetR-rel_C_sf"/>
</dbReference>
<dbReference type="GO" id="GO:0006355">
    <property type="term" value="P:regulation of DNA-templated transcription"/>
    <property type="evidence" value="ECO:0007669"/>
    <property type="project" value="UniProtKB-ARBA"/>
</dbReference>
<dbReference type="PANTHER" id="PTHR30055">
    <property type="entry name" value="HTH-TYPE TRANSCRIPTIONAL REGULATOR RUTR"/>
    <property type="match status" value="1"/>
</dbReference>
<dbReference type="SUPFAM" id="SSF46689">
    <property type="entry name" value="Homeodomain-like"/>
    <property type="match status" value="1"/>
</dbReference>